<evidence type="ECO:0000313" key="12">
    <source>
        <dbReference type="Proteomes" id="UP001146793"/>
    </source>
</evidence>
<feature type="domain" description="Glycoside hydrolase family 31 N-terminal" evidence="9">
    <location>
        <begin position="75"/>
        <end position="216"/>
    </location>
</feature>
<dbReference type="InterPro" id="IPR025887">
    <property type="entry name" value="Glyco_hydro_31_N_dom"/>
</dbReference>
<dbReference type="Proteomes" id="UP001146793">
    <property type="component" value="Unassembled WGS sequence"/>
</dbReference>
<comment type="similarity">
    <text evidence="1 6">Belongs to the glycosyl hydrolase 31 family.</text>
</comment>
<dbReference type="InterPro" id="IPR017853">
    <property type="entry name" value="GH"/>
</dbReference>
<evidence type="ECO:0000259" key="9">
    <source>
        <dbReference type="Pfam" id="PF13802"/>
    </source>
</evidence>
<evidence type="ECO:0000256" key="5">
    <source>
        <dbReference type="ARBA" id="ARBA00041343"/>
    </source>
</evidence>
<keyword evidence="2 6" id="KW-0378">Hydrolase</keyword>
<dbReference type="PANTHER" id="PTHR22762">
    <property type="entry name" value="ALPHA-GLUCOSIDASE"/>
    <property type="match status" value="1"/>
</dbReference>
<evidence type="ECO:0000256" key="1">
    <source>
        <dbReference type="ARBA" id="ARBA00007806"/>
    </source>
</evidence>
<dbReference type="Pfam" id="PF01055">
    <property type="entry name" value="Glyco_hydro_31_2nd"/>
    <property type="match status" value="1"/>
</dbReference>
<dbReference type="CDD" id="cd14752">
    <property type="entry name" value="GH31_N"/>
    <property type="match status" value="1"/>
</dbReference>
<dbReference type="CDD" id="cd06602">
    <property type="entry name" value="GH31_MGAM_SI_GAA"/>
    <property type="match status" value="1"/>
</dbReference>
<dbReference type="GO" id="GO:0004553">
    <property type="term" value="F:hydrolase activity, hydrolyzing O-glycosyl compounds"/>
    <property type="evidence" value="ECO:0007669"/>
    <property type="project" value="InterPro"/>
</dbReference>
<dbReference type="InterPro" id="IPR011013">
    <property type="entry name" value="Gal_mutarotase_sf_dom"/>
</dbReference>
<sequence>MRSLLELLIFFFLFAQAFTSYPGYKLENVVTSDSGFTGDLALISAGPYGNDYQKLALYVNYQTNSRLRVKIYPANEKYYEVPFVVQVSNSTVKPTDMDYEVTYETNPFSLTIKRKSDQTILFDTNTNGSDLNGLIFEKNYLELSTNLEKDPILFGLGERKSDFVLELNQTYTLFANSQNKKKNQNRYSSYPVYYQFSKASKTFHSVFFVNSDPTDFVLMDNSLTFKSIGGIIDLFVFTGPSFDEAANQLSDVIGKPSRISYWNLGWHQSRYGWKTLDIVKQVVNNFTKLQLPLETIYSDIDCMDNDINWTFDPIRYPQADFHAFVDELHNDHRYWIPITDIQTPLIHDYLPYTLGNEKDIFIKNPVGNPYWGILRHGPCMYPDFTHPNSTDYWTQILENYYNKIPFDGLWIDMNEPDNYESIWPKDKYDFPYTPGNQNLDRHTVPLECMQYYSQEIDLHNMYGYSQSRATRFAMETILPQKRSFILTRSSFIGLGNIAQTWTGDNDSTFESMKESISTVLHSNTALIPMIGADICGYSGDVTEELCIRWYQLGTFYPFSRNHNHLFQREQLPYSFGDNVTTIIKNYIDNRYYILPYLYSLFEKSSREGNVIWRVMLYDYPEDSYTWYLGNQIMVGDSLMILPVLESGQTGVEGYFPNDNWYDWWSGKQIMEKLTNQTHGLHIEMLAPIESMPVIIKGGSIIPTQIPALTSAESRLNNFELIIALDPQSEASGWLYLDDGESVDIENKYTEIKFTLSNNKLESEIIKNDFNIPDSASLHYIKILGIKKVSSVIVNGKSVDFEYDNKLYILEIKDLDIDLNNSFTVEFTEN</sequence>
<reference evidence="11" key="1">
    <citation type="submission" date="2022-08" db="EMBL/GenBank/DDBJ databases">
        <title>Novel sulphate-reducing endosymbionts in the free-living metamonad Anaeramoeba.</title>
        <authorList>
            <person name="Jerlstrom-Hultqvist J."/>
            <person name="Cepicka I."/>
            <person name="Gallot-Lavallee L."/>
            <person name="Salas-Leiva D."/>
            <person name="Curtis B.A."/>
            <person name="Zahonova K."/>
            <person name="Pipaliya S."/>
            <person name="Dacks J."/>
            <person name="Roger A.J."/>
        </authorList>
    </citation>
    <scope>NUCLEOTIDE SEQUENCE</scope>
    <source>
        <strain evidence="11">Busselton2</strain>
    </source>
</reference>
<comment type="caution">
    <text evidence="11">The sequence shown here is derived from an EMBL/GenBank/DDBJ whole genome shotgun (WGS) entry which is preliminary data.</text>
</comment>
<protein>
    <recommendedName>
        <fullName evidence="5">Maltase</fullName>
    </recommendedName>
</protein>
<evidence type="ECO:0000256" key="7">
    <source>
        <dbReference type="SAM" id="SignalP"/>
    </source>
</evidence>
<evidence type="ECO:0000259" key="10">
    <source>
        <dbReference type="Pfam" id="PF21365"/>
    </source>
</evidence>
<evidence type="ECO:0000256" key="6">
    <source>
        <dbReference type="RuleBase" id="RU361185"/>
    </source>
</evidence>
<proteinExistence type="inferred from homology"/>
<dbReference type="EMBL" id="JANTQA010000072">
    <property type="protein sequence ID" value="KAJ3424609.1"/>
    <property type="molecule type" value="Genomic_DNA"/>
</dbReference>
<dbReference type="SUPFAM" id="SSF51445">
    <property type="entry name" value="(Trans)glycosidases"/>
    <property type="match status" value="1"/>
</dbReference>
<feature type="domain" description="Glycoside hydrolase family 31 TIM barrel" evidence="8">
    <location>
        <begin position="259"/>
        <end position="600"/>
    </location>
</feature>
<keyword evidence="4 6" id="KW-0326">Glycosidase</keyword>
<dbReference type="Gene3D" id="3.20.20.80">
    <property type="entry name" value="Glycosidases"/>
    <property type="match status" value="1"/>
</dbReference>
<dbReference type="InterPro" id="IPR048395">
    <property type="entry name" value="Glyco_hydro_31_C"/>
</dbReference>
<dbReference type="InterPro" id="IPR000322">
    <property type="entry name" value="Glyco_hydro_31_TIM"/>
</dbReference>
<dbReference type="AlphaFoldDB" id="A0AAV7Y7L8"/>
<dbReference type="Gene3D" id="2.60.40.1760">
    <property type="entry name" value="glycosyl hydrolase (family 31)"/>
    <property type="match status" value="1"/>
</dbReference>
<dbReference type="SUPFAM" id="SSF51011">
    <property type="entry name" value="Glycosyl hydrolase domain"/>
    <property type="match status" value="1"/>
</dbReference>
<keyword evidence="3" id="KW-0325">Glycoprotein</keyword>
<keyword evidence="7" id="KW-0732">Signal</keyword>
<dbReference type="GO" id="GO:0005975">
    <property type="term" value="P:carbohydrate metabolic process"/>
    <property type="evidence" value="ECO:0007669"/>
    <property type="project" value="InterPro"/>
</dbReference>
<dbReference type="InterPro" id="IPR013780">
    <property type="entry name" value="Glyco_hydro_b"/>
</dbReference>
<dbReference type="Pfam" id="PF21365">
    <property type="entry name" value="Glyco_hydro_31_3rd"/>
    <property type="match status" value="1"/>
</dbReference>
<dbReference type="PANTHER" id="PTHR22762:SF133">
    <property type="entry name" value="P-TYPE DOMAIN-CONTAINING PROTEIN"/>
    <property type="match status" value="1"/>
</dbReference>
<dbReference type="FunFam" id="2.60.40.1180:FF:000005">
    <property type="entry name" value="Maltase-glucoamylase, intestinal"/>
    <property type="match status" value="1"/>
</dbReference>
<feature type="signal peptide" evidence="7">
    <location>
        <begin position="1"/>
        <end position="19"/>
    </location>
</feature>
<evidence type="ECO:0000256" key="4">
    <source>
        <dbReference type="ARBA" id="ARBA00023295"/>
    </source>
</evidence>
<gene>
    <name evidence="11" type="ORF">M0812_29332</name>
</gene>
<evidence type="ECO:0000256" key="3">
    <source>
        <dbReference type="ARBA" id="ARBA00023180"/>
    </source>
</evidence>
<dbReference type="GO" id="GO:0030246">
    <property type="term" value="F:carbohydrate binding"/>
    <property type="evidence" value="ECO:0007669"/>
    <property type="project" value="InterPro"/>
</dbReference>
<organism evidence="11 12">
    <name type="scientific">Anaeramoeba flamelloides</name>
    <dbReference type="NCBI Taxonomy" id="1746091"/>
    <lineage>
        <taxon>Eukaryota</taxon>
        <taxon>Metamonada</taxon>
        <taxon>Anaeramoebidae</taxon>
        <taxon>Anaeramoeba</taxon>
    </lineage>
</organism>
<dbReference type="Pfam" id="PF13802">
    <property type="entry name" value="Gal_mutarotas_2"/>
    <property type="match status" value="1"/>
</dbReference>
<dbReference type="SUPFAM" id="SSF74650">
    <property type="entry name" value="Galactose mutarotase-like"/>
    <property type="match status" value="1"/>
</dbReference>
<evidence type="ECO:0000313" key="11">
    <source>
        <dbReference type="EMBL" id="KAJ3424609.1"/>
    </source>
</evidence>
<feature type="domain" description="Glycosyl hydrolase family 31 C-terminal" evidence="10">
    <location>
        <begin position="609"/>
        <end position="701"/>
    </location>
</feature>
<dbReference type="Gene3D" id="2.60.40.1180">
    <property type="entry name" value="Golgi alpha-mannosidase II"/>
    <property type="match status" value="2"/>
</dbReference>
<evidence type="ECO:0000259" key="8">
    <source>
        <dbReference type="Pfam" id="PF01055"/>
    </source>
</evidence>
<feature type="chain" id="PRO_5043989635" description="Maltase" evidence="7">
    <location>
        <begin position="20"/>
        <end position="829"/>
    </location>
</feature>
<evidence type="ECO:0000256" key="2">
    <source>
        <dbReference type="ARBA" id="ARBA00022801"/>
    </source>
</evidence>
<dbReference type="InterPro" id="IPR030458">
    <property type="entry name" value="Glyco_hydro_31_AS"/>
</dbReference>
<name>A0AAV7Y7L8_9EUKA</name>
<dbReference type="PROSITE" id="PS00129">
    <property type="entry name" value="GLYCOSYL_HYDROL_F31_1"/>
    <property type="match status" value="1"/>
</dbReference>
<accession>A0AAV7Y7L8</accession>